<dbReference type="Proteomes" id="UP001596091">
    <property type="component" value="Unassembled WGS sequence"/>
</dbReference>
<accession>A0ABW1EKB2</accession>
<comment type="caution">
    <text evidence="1">The sequence shown here is derived from an EMBL/GenBank/DDBJ whole genome shotgun (WGS) entry which is preliminary data.</text>
</comment>
<sequence length="229" mass="25741">MKRVKWLAGSWPISVRQLAQKIRADVLTPEKMSGFLVTRVRENSIDARFIEKIISEEMITDPFGNEISFERTSYIETAFRFSNEFPEVELLNPPRSIGPFTSRMLQICNFEAAWSNLNVDVLEWADNVQRKIGEPITIDRAHVRDVVFDDAVNFEATLTGTKDVRPSMRALLGARQHTLDKLNLSASIAGRNVRVQLSSDAGMQAPNGIPEEIILAVRQALPTNSTADK</sequence>
<name>A0ABW1EKB2_9BACT</name>
<evidence type="ECO:0000313" key="1">
    <source>
        <dbReference type="EMBL" id="MFC5864650.1"/>
    </source>
</evidence>
<dbReference type="EMBL" id="JBHSPH010000010">
    <property type="protein sequence ID" value="MFC5864650.1"/>
    <property type="molecule type" value="Genomic_DNA"/>
</dbReference>
<dbReference type="RefSeq" id="WP_263332804.1">
    <property type="nucleotide sequence ID" value="NZ_JAGSYH010000001.1"/>
</dbReference>
<reference evidence="2" key="1">
    <citation type="journal article" date="2019" name="Int. J. Syst. Evol. Microbiol.">
        <title>The Global Catalogue of Microorganisms (GCM) 10K type strain sequencing project: providing services to taxonomists for standard genome sequencing and annotation.</title>
        <authorList>
            <consortium name="The Broad Institute Genomics Platform"/>
            <consortium name="The Broad Institute Genome Sequencing Center for Infectious Disease"/>
            <person name="Wu L."/>
            <person name="Ma J."/>
        </authorList>
    </citation>
    <scope>NUCLEOTIDE SEQUENCE [LARGE SCALE GENOMIC DNA]</scope>
    <source>
        <strain evidence="2">JCM 4087</strain>
    </source>
</reference>
<keyword evidence="2" id="KW-1185">Reference proteome</keyword>
<gene>
    <name evidence="1" type="ORF">ACFPT7_20240</name>
</gene>
<evidence type="ECO:0000313" key="2">
    <source>
        <dbReference type="Proteomes" id="UP001596091"/>
    </source>
</evidence>
<proteinExistence type="predicted"/>
<protein>
    <submittedName>
        <fullName evidence="1">Uncharacterized protein</fullName>
    </submittedName>
</protein>
<organism evidence="1 2">
    <name type="scientific">Acidicapsa dinghuensis</name>
    <dbReference type="NCBI Taxonomy" id="2218256"/>
    <lineage>
        <taxon>Bacteria</taxon>
        <taxon>Pseudomonadati</taxon>
        <taxon>Acidobacteriota</taxon>
        <taxon>Terriglobia</taxon>
        <taxon>Terriglobales</taxon>
        <taxon>Acidobacteriaceae</taxon>
        <taxon>Acidicapsa</taxon>
    </lineage>
</organism>